<organism evidence="6 7">
    <name type="scientific">Vibrio rumoiensis 1S-45</name>
    <dbReference type="NCBI Taxonomy" id="1188252"/>
    <lineage>
        <taxon>Bacteria</taxon>
        <taxon>Pseudomonadati</taxon>
        <taxon>Pseudomonadota</taxon>
        <taxon>Gammaproteobacteria</taxon>
        <taxon>Vibrionales</taxon>
        <taxon>Vibrionaceae</taxon>
        <taxon>Vibrio</taxon>
    </lineage>
</organism>
<protein>
    <submittedName>
        <fullName evidence="6">LysR family transcriptional regulator</fullName>
    </submittedName>
</protein>
<keyword evidence="3" id="KW-0238">DNA-binding</keyword>
<dbReference type="SUPFAM" id="SSF46785">
    <property type="entry name" value="Winged helix' DNA-binding domain"/>
    <property type="match status" value="1"/>
</dbReference>
<gene>
    <name evidence="6" type="ORF">A1QC_03190</name>
</gene>
<dbReference type="OrthoDB" id="3252676at2"/>
<dbReference type="Gene3D" id="1.10.10.10">
    <property type="entry name" value="Winged helix-like DNA-binding domain superfamily/Winged helix DNA-binding domain"/>
    <property type="match status" value="1"/>
</dbReference>
<dbReference type="PROSITE" id="PS50931">
    <property type="entry name" value="HTH_LYSR"/>
    <property type="match status" value="1"/>
</dbReference>
<dbReference type="RefSeq" id="WP_017025327.1">
    <property type="nucleotide sequence ID" value="NZ_AJYK02000003.1"/>
</dbReference>
<dbReference type="PANTHER" id="PTHR30579">
    <property type="entry name" value="TRANSCRIPTIONAL REGULATOR"/>
    <property type="match status" value="1"/>
</dbReference>
<comment type="similarity">
    <text evidence="1">Belongs to the LysR transcriptional regulatory family.</text>
</comment>
<evidence type="ECO:0000313" key="6">
    <source>
        <dbReference type="EMBL" id="OEF30008.1"/>
    </source>
</evidence>
<name>A0A1E5E6T2_9VIBR</name>
<comment type="caution">
    <text evidence="6">The sequence shown here is derived from an EMBL/GenBank/DDBJ whole genome shotgun (WGS) entry which is preliminary data.</text>
</comment>
<evidence type="ECO:0000313" key="7">
    <source>
        <dbReference type="Proteomes" id="UP000094070"/>
    </source>
</evidence>
<dbReference type="InterPro" id="IPR017685">
    <property type="entry name" value="ArgP"/>
</dbReference>
<dbReference type="EMBL" id="AJYK02000003">
    <property type="protein sequence ID" value="OEF30008.1"/>
    <property type="molecule type" value="Genomic_DNA"/>
</dbReference>
<dbReference type="Pfam" id="PF00126">
    <property type="entry name" value="HTH_1"/>
    <property type="match status" value="1"/>
</dbReference>
<dbReference type="NCBIfam" id="NF002964">
    <property type="entry name" value="PRK03635.1"/>
    <property type="match status" value="1"/>
</dbReference>
<dbReference type="InterPro" id="IPR036390">
    <property type="entry name" value="WH_DNA-bd_sf"/>
</dbReference>
<keyword evidence="7" id="KW-1185">Reference proteome</keyword>
<dbReference type="SUPFAM" id="SSF53850">
    <property type="entry name" value="Periplasmic binding protein-like II"/>
    <property type="match status" value="1"/>
</dbReference>
<dbReference type="eggNOG" id="COG0583">
    <property type="taxonomic scope" value="Bacteria"/>
</dbReference>
<dbReference type="GO" id="GO:0003700">
    <property type="term" value="F:DNA-binding transcription factor activity"/>
    <property type="evidence" value="ECO:0007669"/>
    <property type="project" value="InterPro"/>
</dbReference>
<dbReference type="Gene3D" id="3.40.190.290">
    <property type="match status" value="1"/>
</dbReference>
<dbReference type="InterPro" id="IPR050176">
    <property type="entry name" value="LTTR"/>
</dbReference>
<sequence>MFDYKLLESLERIGALKSFEVAAQELNISQSAISQRITNLEQRVGSILVRRGKSLSLTPTGQALADHVIKVKQLELEVNHRLNINDHAHQLKVVVNADSLATWWLSAVQSFSQQHKVVFDLVIEDQSQGLKHLEEGLVLGCLCSSNKPLAGTRCEYLGTMEYRFYCSASFHQQYFEDNKSIAQQQAILSKVPAVIFGADDKLQKQQFQKWGFNENFPYHICPSSEGLASMIINGQGYGILPVIQAQPFVDELMDIFPEKEGIHVPLYWHYWQQSGSLLEKLSNVLAGDKTKRLIR</sequence>
<feature type="domain" description="HTH lysR-type" evidence="5">
    <location>
        <begin position="2"/>
        <end position="58"/>
    </location>
</feature>
<dbReference type="NCBIfam" id="TIGR03298">
    <property type="entry name" value="argP"/>
    <property type="match status" value="1"/>
</dbReference>
<dbReference type="AlphaFoldDB" id="A0A1E5E6T2"/>
<evidence type="ECO:0000256" key="1">
    <source>
        <dbReference type="ARBA" id="ARBA00009437"/>
    </source>
</evidence>
<reference evidence="6 7" key="1">
    <citation type="journal article" date="2012" name="Science">
        <title>Ecological populations of bacteria act as socially cohesive units of antibiotic production and resistance.</title>
        <authorList>
            <person name="Cordero O.X."/>
            <person name="Wildschutte H."/>
            <person name="Kirkup B."/>
            <person name="Proehl S."/>
            <person name="Ngo L."/>
            <person name="Hussain F."/>
            <person name="Le Roux F."/>
            <person name="Mincer T."/>
            <person name="Polz M.F."/>
        </authorList>
    </citation>
    <scope>NUCLEOTIDE SEQUENCE [LARGE SCALE GENOMIC DNA]</scope>
    <source>
        <strain evidence="6 7">1S-45</strain>
    </source>
</reference>
<dbReference type="PRINTS" id="PR00039">
    <property type="entry name" value="HTHLYSR"/>
</dbReference>
<evidence type="ECO:0000256" key="4">
    <source>
        <dbReference type="ARBA" id="ARBA00023163"/>
    </source>
</evidence>
<dbReference type="Proteomes" id="UP000094070">
    <property type="component" value="Unassembled WGS sequence"/>
</dbReference>
<dbReference type="InterPro" id="IPR000847">
    <property type="entry name" value="LysR_HTH_N"/>
</dbReference>
<accession>A0A1E5E6T2</accession>
<keyword evidence="4" id="KW-0804">Transcription</keyword>
<proteinExistence type="inferred from homology"/>
<evidence type="ECO:0000256" key="3">
    <source>
        <dbReference type="ARBA" id="ARBA00023125"/>
    </source>
</evidence>
<evidence type="ECO:0000259" key="5">
    <source>
        <dbReference type="PROSITE" id="PS50931"/>
    </source>
</evidence>
<evidence type="ECO:0000256" key="2">
    <source>
        <dbReference type="ARBA" id="ARBA00023015"/>
    </source>
</evidence>
<dbReference type="InterPro" id="IPR036388">
    <property type="entry name" value="WH-like_DNA-bd_sf"/>
</dbReference>
<keyword evidence="2" id="KW-0805">Transcription regulation</keyword>
<dbReference type="PANTHER" id="PTHR30579:SF2">
    <property type="entry name" value="HTH-TYPE TRANSCRIPTIONAL REGULATOR ARGP"/>
    <property type="match status" value="1"/>
</dbReference>
<dbReference type="GO" id="GO:0003677">
    <property type="term" value="F:DNA binding"/>
    <property type="evidence" value="ECO:0007669"/>
    <property type="project" value="UniProtKB-KW"/>
</dbReference>